<comment type="caution">
    <text evidence="2">The sequence shown here is derived from an EMBL/GenBank/DDBJ whole genome shotgun (WGS) entry which is preliminary data.</text>
</comment>
<feature type="compositionally biased region" description="Basic residues" evidence="1">
    <location>
        <begin position="108"/>
        <end position="120"/>
    </location>
</feature>
<feature type="region of interest" description="Disordered" evidence="1">
    <location>
        <begin position="362"/>
        <end position="399"/>
    </location>
</feature>
<feature type="region of interest" description="Disordered" evidence="1">
    <location>
        <begin position="1"/>
        <end position="33"/>
    </location>
</feature>
<feature type="compositionally biased region" description="Low complexity" evidence="1">
    <location>
        <begin position="193"/>
        <end position="210"/>
    </location>
</feature>
<evidence type="ECO:0000313" key="2">
    <source>
        <dbReference type="EMBL" id="KAF7374852.1"/>
    </source>
</evidence>
<feature type="compositionally biased region" description="Low complexity" evidence="1">
    <location>
        <begin position="388"/>
        <end position="399"/>
    </location>
</feature>
<sequence length="399" mass="41780">MSSMQDSNAEAGPSSHPLFLKPKLAHPHPPPLLASTQDLLARLQLLPAYDKYVRSPLDDAQEPNGSVANGKVDNGKGKARDTSPPPQTPGAAGEADADDDDGAQPKGEKKKKSNSYRHLIKGVPGKHSMKKDDYLAGIMQVPPKQRLHIAPFDLKTQREAFSVSLEGLKGWNIGTLVQESAQAREDRKKRVRVAVSKSSSASPAHSSTPHRPSPPALLFPHPPPQRQPPAPPRPFPPTGTGTPRPAAAGTPRASSTAAATPRPVGTPTASARPSLPPVVVPQQRVGTPVRTAGTGTPTSAHPRTPHPLSAAPLSAGVKREREDTPHAGTPTNTTNTAGMNAMATNTANANGARPPVPAISAAKAGIAGARPRPLKKQRTDIQGHARDVTVQQQPTPQGV</sequence>
<feature type="compositionally biased region" description="Pro residues" evidence="1">
    <location>
        <begin position="211"/>
        <end position="237"/>
    </location>
</feature>
<dbReference type="PRINTS" id="PR01217">
    <property type="entry name" value="PRICHEXTENSN"/>
</dbReference>
<evidence type="ECO:0000313" key="3">
    <source>
        <dbReference type="Proteomes" id="UP000623467"/>
    </source>
</evidence>
<name>A0A8H6ZC04_9AGAR</name>
<dbReference type="EMBL" id="JACAZH010000002">
    <property type="protein sequence ID" value="KAF7374852.1"/>
    <property type="molecule type" value="Genomic_DNA"/>
</dbReference>
<feature type="region of interest" description="Disordered" evidence="1">
    <location>
        <begin position="178"/>
        <end position="338"/>
    </location>
</feature>
<protein>
    <submittedName>
        <fullName evidence="2">Uncharacterized protein</fullName>
    </submittedName>
</protein>
<keyword evidence="3" id="KW-1185">Reference proteome</keyword>
<dbReference type="AlphaFoldDB" id="A0A8H6ZC04"/>
<feature type="compositionally biased region" description="Low complexity" evidence="1">
    <location>
        <begin position="238"/>
        <end position="263"/>
    </location>
</feature>
<accession>A0A8H6ZC04</accession>
<proteinExistence type="predicted"/>
<reference evidence="2" key="1">
    <citation type="submission" date="2020-05" db="EMBL/GenBank/DDBJ databases">
        <title>Mycena genomes resolve the evolution of fungal bioluminescence.</title>
        <authorList>
            <person name="Tsai I.J."/>
        </authorList>
    </citation>
    <scope>NUCLEOTIDE SEQUENCE</scope>
    <source>
        <strain evidence="2">160909Yilan</strain>
    </source>
</reference>
<feature type="compositionally biased region" description="Basic and acidic residues" evidence="1">
    <location>
        <begin position="377"/>
        <end position="387"/>
    </location>
</feature>
<feature type="region of interest" description="Disordered" evidence="1">
    <location>
        <begin position="55"/>
        <end position="129"/>
    </location>
</feature>
<organism evidence="2 3">
    <name type="scientific">Mycena sanguinolenta</name>
    <dbReference type="NCBI Taxonomy" id="230812"/>
    <lineage>
        <taxon>Eukaryota</taxon>
        <taxon>Fungi</taxon>
        <taxon>Dikarya</taxon>
        <taxon>Basidiomycota</taxon>
        <taxon>Agaricomycotina</taxon>
        <taxon>Agaricomycetes</taxon>
        <taxon>Agaricomycetidae</taxon>
        <taxon>Agaricales</taxon>
        <taxon>Marasmiineae</taxon>
        <taxon>Mycenaceae</taxon>
        <taxon>Mycena</taxon>
    </lineage>
</organism>
<dbReference type="Proteomes" id="UP000623467">
    <property type="component" value="Unassembled WGS sequence"/>
</dbReference>
<gene>
    <name evidence="2" type="ORF">MSAN_00371200</name>
</gene>
<evidence type="ECO:0000256" key="1">
    <source>
        <dbReference type="SAM" id="MobiDB-lite"/>
    </source>
</evidence>
<dbReference type="OrthoDB" id="2160599at2759"/>